<sequence length="82" mass="8948">FGAERPGAKVAGTEIAGTETASTELAGTQTTAPKLGRRSWATEMAAPKKWFRILAKCFERCALQSCGLVQSNEEYKVLRKSR</sequence>
<evidence type="ECO:0000313" key="3">
    <source>
        <dbReference type="WBParaSite" id="nRc.2.0.1.t32372-RA"/>
    </source>
</evidence>
<accession>A0A915K119</accession>
<keyword evidence="2" id="KW-1185">Reference proteome</keyword>
<proteinExistence type="predicted"/>
<evidence type="ECO:0000313" key="2">
    <source>
        <dbReference type="Proteomes" id="UP000887565"/>
    </source>
</evidence>
<evidence type="ECO:0000256" key="1">
    <source>
        <dbReference type="SAM" id="MobiDB-lite"/>
    </source>
</evidence>
<dbReference type="WBParaSite" id="nRc.2.0.1.t32372-RA">
    <property type="protein sequence ID" value="nRc.2.0.1.t32372-RA"/>
    <property type="gene ID" value="nRc.2.0.1.g32372"/>
</dbReference>
<reference evidence="3" key="1">
    <citation type="submission" date="2022-11" db="UniProtKB">
        <authorList>
            <consortium name="WormBaseParasite"/>
        </authorList>
    </citation>
    <scope>IDENTIFICATION</scope>
</reference>
<dbReference type="AlphaFoldDB" id="A0A915K119"/>
<dbReference type="Proteomes" id="UP000887565">
    <property type="component" value="Unplaced"/>
</dbReference>
<protein>
    <submittedName>
        <fullName evidence="3">Uncharacterized protein</fullName>
    </submittedName>
</protein>
<name>A0A915K119_ROMCU</name>
<feature type="region of interest" description="Disordered" evidence="1">
    <location>
        <begin position="1"/>
        <end position="21"/>
    </location>
</feature>
<organism evidence="2 3">
    <name type="scientific">Romanomermis culicivorax</name>
    <name type="common">Nematode worm</name>
    <dbReference type="NCBI Taxonomy" id="13658"/>
    <lineage>
        <taxon>Eukaryota</taxon>
        <taxon>Metazoa</taxon>
        <taxon>Ecdysozoa</taxon>
        <taxon>Nematoda</taxon>
        <taxon>Enoplea</taxon>
        <taxon>Dorylaimia</taxon>
        <taxon>Mermithida</taxon>
        <taxon>Mermithoidea</taxon>
        <taxon>Mermithidae</taxon>
        <taxon>Romanomermis</taxon>
    </lineage>
</organism>